<evidence type="ECO:0000256" key="9">
    <source>
        <dbReference type="HAMAP-Rule" id="MF_00016"/>
    </source>
</evidence>
<feature type="binding site" evidence="9">
    <location>
        <position position="346"/>
    </location>
    <ligand>
        <name>DNA</name>
        <dbReference type="ChEBI" id="CHEBI:16991"/>
    </ligand>
</feature>
<evidence type="ECO:0000256" key="7">
    <source>
        <dbReference type="ARBA" id="ARBA00023172"/>
    </source>
</evidence>
<evidence type="ECO:0000256" key="3">
    <source>
        <dbReference type="ARBA" id="ARBA00022763"/>
    </source>
</evidence>
<accession>A0A6B1F706</accession>
<dbReference type="InterPro" id="IPR008824">
    <property type="entry name" value="RuvB-like_N"/>
</dbReference>
<comment type="domain">
    <text evidence="9">Has 3 domains, the large (RuvB-L) and small ATPase (RuvB-S) domains and the C-terminal head (RuvB-H) domain. The head domain binds DNA, while the ATPase domains jointly bind ATP, ADP or are empty depending on the state of the subunit in the translocation cycle. During a single DNA translocation step the structure of each domain remains the same, but their relative positions change.</text>
</comment>
<sequence>MAIVPSNSSGRTSPASPRNHGAAPRPAKSPHGPQRRAEATAEEQGHADEALRPQRLGDYIGQSALKQVLHIALEAARHRQEPLDHLLLYGPPGLGKTTMAMVLAAELTARCRITSAPALERPRDIIGLLMTLEQGDVLFIDEIHRLPRMAEEILYPAMEDFRLDLSVGKGTTARSRSIGLPRFTLVGATTKAGSISSPLRDRFGMVHRLEFYAAAELQQIVERSAQLLQMGVERSGARAIASRCRGTPRIANRLLRRVRDYALVKTCPAIDDQVVADALTLHRIDPLGLDPSDHRLLLAIAQQFEGGPVGLATLAAVLGEDADTIETVLEPYLLQIGFLQRTPRGRRLAPPAYRHLGLPSTPTTSDPVFPGQLPLLQSQDP</sequence>
<comment type="catalytic activity">
    <reaction evidence="9">
        <text>ATP + H2O = ADP + phosphate + H(+)</text>
        <dbReference type="Rhea" id="RHEA:13065"/>
        <dbReference type="ChEBI" id="CHEBI:15377"/>
        <dbReference type="ChEBI" id="CHEBI:15378"/>
        <dbReference type="ChEBI" id="CHEBI:30616"/>
        <dbReference type="ChEBI" id="CHEBI:43474"/>
        <dbReference type="ChEBI" id="CHEBI:456216"/>
    </reaction>
</comment>
<dbReference type="InterPro" id="IPR027417">
    <property type="entry name" value="P-loop_NTPase"/>
</dbReference>
<dbReference type="InterPro" id="IPR008823">
    <property type="entry name" value="RuvB_wg_C"/>
</dbReference>
<dbReference type="EMBL" id="VYDO01000292">
    <property type="protein sequence ID" value="MYG39150.1"/>
    <property type="molecule type" value="Genomic_DNA"/>
</dbReference>
<dbReference type="NCBIfam" id="TIGR00635">
    <property type="entry name" value="ruvB"/>
    <property type="match status" value="1"/>
</dbReference>
<keyword evidence="3 9" id="KW-0227">DNA damage</keyword>
<dbReference type="InterPro" id="IPR036388">
    <property type="entry name" value="WH-like_DNA-bd_sf"/>
</dbReference>
<feature type="binding site" evidence="9">
    <location>
        <position position="97"/>
    </location>
    <ligand>
        <name>ATP</name>
        <dbReference type="ChEBI" id="CHEBI:30616"/>
    </ligand>
</feature>
<keyword evidence="4 9" id="KW-0378">Hydrolase</keyword>
<reference evidence="12" key="1">
    <citation type="submission" date="2019-09" db="EMBL/GenBank/DDBJ databases">
        <title>Characterisation of the sponge microbiome using genome-centric metagenomics.</title>
        <authorList>
            <person name="Engelberts J.P."/>
            <person name="Robbins S.J."/>
            <person name="De Goeij J.M."/>
            <person name="Aranda M."/>
            <person name="Bell S.C."/>
            <person name="Webster N.S."/>
        </authorList>
    </citation>
    <scope>NUCLEOTIDE SEQUENCE</scope>
    <source>
        <strain evidence="12">SB0676_bin_10</strain>
    </source>
</reference>
<evidence type="ECO:0000259" key="11">
    <source>
        <dbReference type="SMART" id="SM00382"/>
    </source>
</evidence>
<dbReference type="PANTHER" id="PTHR42848:SF1">
    <property type="entry name" value="HOLLIDAY JUNCTION BRANCH MIGRATION COMPLEX SUBUNIT RUVB"/>
    <property type="match status" value="1"/>
</dbReference>
<dbReference type="GO" id="GO:0005737">
    <property type="term" value="C:cytoplasm"/>
    <property type="evidence" value="ECO:0007669"/>
    <property type="project" value="UniProtKB-SubCell"/>
</dbReference>
<dbReference type="SUPFAM" id="SSF46785">
    <property type="entry name" value="Winged helix' DNA-binding domain"/>
    <property type="match status" value="1"/>
</dbReference>
<keyword evidence="7 9" id="KW-0233">DNA recombination</keyword>
<dbReference type="InterPro" id="IPR003593">
    <property type="entry name" value="AAA+_ATPase"/>
</dbReference>
<comment type="subcellular location">
    <subcellularLocation>
        <location evidence="9">Cytoplasm</location>
    </subcellularLocation>
</comment>
<feature type="binding site" evidence="9">
    <location>
        <position position="96"/>
    </location>
    <ligand>
        <name>ATP</name>
        <dbReference type="ChEBI" id="CHEBI:30616"/>
    </ligand>
</feature>
<feature type="binding site" evidence="9">
    <location>
        <position position="249"/>
    </location>
    <ligand>
        <name>ATP</name>
        <dbReference type="ChEBI" id="CHEBI:30616"/>
    </ligand>
</feature>
<dbReference type="SMART" id="SM00382">
    <property type="entry name" value="AAA"/>
    <property type="match status" value="1"/>
</dbReference>
<feature type="binding site" evidence="9">
    <location>
        <position position="98"/>
    </location>
    <ligand>
        <name>ATP</name>
        <dbReference type="ChEBI" id="CHEBI:30616"/>
    </ligand>
</feature>
<feature type="region of interest" description="Head domain (RuvB-H)" evidence="9">
    <location>
        <begin position="286"/>
        <end position="381"/>
    </location>
</feature>
<comment type="similarity">
    <text evidence="9">Belongs to the RuvB family.</text>
</comment>
<keyword evidence="12" id="KW-0347">Helicase</keyword>
<evidence type="ECO:0000256" key="10">
    <source>
        <dbReference type="SAM" id="MobiDB-lite"/>
    </source>
</evidence>
<proteinExistence type="inferred from homology"/>
<dbReference type="InterPro" id="IPR041445">
    <property type="entry name" value="AAA_lid_4"/>
</dbReference>
<dbReference type="AlphaFoldDB" id="A0A6B1F706"/>
<dbReference type="PANTHER" id="PTHR42848">
    <property type="match status" value="1"/>
</dbReference>
<dbReference type="Gene3D" id="1.10.8.60">
    <property type="match status" value="1"/>
</dbReference>
<dbReference type="GO" id="GO:0048476">
    <property type="term" value="C:Holliday junction resolvase complex"/>
    <property type="evidence" value="ECO:0007669"/>
    <property type="project" value="UniProtKB-UniRule"/>
</dbReference>
<dbReference type="InterPro" id="IPR004605">
    <property type="entry name" value="DNA_helicase_Holl-junc_RuvB"/>
</dbReference>
<comment type="function">
    <text evidence="9">The RuvA-RuvB-RuvC complex processes Holliday junction (HJ) DNA during genetic recombination and DNA repair, while the RuvA-RuvB complex plays an important role in the rescue of blocked DNA replication forks via replication fork reversal (RFR). RuvA specifically binds to HJ cruciform DNA, conferring on it an open structure. The RuvB hexamer acts as an ATP-dependent pump, pulling dsDNA into and through the RuvAB complex. RuvB forms 2 homohexamers on either side of HJ DNA bound by 1 or 2 RuvA tetramers; 4 subunits per hexamer contact DNA at a time. Coordinated motions by a converter formed by DNA-disengaged RuvB subunits stimulates ATP hydrolysis and nucleotide exchange. Immobilization of the converter enables RuvB to convert the ATP-contained energy into a lever motion, pulling 2 nucleotides of DNA out of the RuvA tetramer per ATP hydrolyzed, thus driving DNA branch migration. The RuvB motors rotate together with the DNA substrate, which together with the progressing nucleotide cycle form the mechanistic basis for DNA recombination by continuous HJ branch migration. Branch migration allows RuvC to scan DNA until it finds its consensus sequence, where it cleaves and resolves cruciform DNA.</text>
</comment>
<dbReference type="GO" id="GO:0005524">
    <property type="term" value="F:ATP binding"/>
    <property type="evidence" value="ECO:0007669"/>
    <property type="project" value="UniProtKB-UniRule"/>
</dbReference>
<dbReference type="Pfam" id="PF17864">
    <property type="entry name" value="AAA_lid_4"/>
    <property type="match status" value="1"/>
</dbReference>
<dbReference type="HAMAP" id="MF_00016">
    <property type="entry name" value="DNA_HJ_migration_RuvB"/>
    <property type="match status" value="1"/>
</dbReference>
<protein>
    <recommendedName>
        <fullName evidence="9">Holliday junction branch migration complex subunit RuvB</fullName>
        <ecNumber evidence="9">3.6.4.-</ecNumber>
    </recommendedName>
</protein>
<dbReference type="NCBIfam" id="NF000868">
    <property type="entry name" value="PRK00080.1"/>
    <property type="match status" value="1"/>
</dbReference>
<dbReference type="SUPFAM" id="SSF52540">
    <property type="entry name" value="P-loop containing nucleoside triphosphate hydrolases"/>
    <property type="match status" value="1"/>
</dbReference>
<name>A0A6B1F706_9SYNE</name>
<dbReference type="Gene3D" id="3.40.50.300">
    <property type="entry name" value="P-loop containing nucleotide triphosphate hydrolases"/>
    <property type="match status" value="1"/>
</dbReference>
<dbReference type="GO" id="GO:0016887">
    <property type="term" value="F:ATP hydrolysis activity"/>
    <property type="evidence" value="ECO:0007669"/>
    <property type="project" value="RHEA"/>
</dbReference>
<feature type="binding site" evidence="9">
    <location>
        <position position="52"/>
    </location>
    <ligand>
        <name>ATP</name>
        <dbReference type="ChEBI" id="CHEBI:30616"/>
    </ligand>
</feature>
<feature type="binding site" evidence="9">
    <location>
        <begin position="159"/>
        <end position="161"/>
    </location>
    <ligand>
        <name>ATP</name>
        <dbReference type="ChEBI" id="CHEBI:30616"/>
    </ligand>
</feature>
<dbReference type="GO" id="GO:0009378">
    <property type="term" value="F:four-way junction helicase activity"/>
    <property type="evidence" value="ECO:0007669"/>
    <property type="project" value="InterPro"/>
</dbReference>
<evidence type="ECO:0000256" key="8">
    <source>
        <dbReference type="ARBA" id="ARBA00023204"/>
    </source>
</evidence>
<feature type="binding site" evidence="9">
    <location>
        <position position="93"/>
    </location>
    <ligand>
        <name>ATP</name>
        <dbReference type="ChEBI" id="CHEBI:30616"/>
    </ligand>
</feature>
<comment type="caution">
    <text evidence="12">The sequence shown here is derived from an EMBL/GenBank/DDBJ whole genome shotgun (WGS) entry which is preliminary data.</text>
</comment>
<keyword evidence="8 9" id="KW-0234">DNA repair</keyword>
<evidence type="ECO:0000256" key="4">
    <source>
        <dbReference type="ARBA" id="ARBA00022801"/>
    </source>
</evidence>
<evidence type="ECO:0000256" key="5">
    <source>
        <dbReference type="ARBA" id="ARBA00022840"/>
    </source>
</evidence>
<feature type="region of interest" description="Small ATPAse domain (RuvB-S)" evidence="9">
    <location>
        <begin position="213"/>
        <end position="283"/>
    </location>
</feature>
<dbReference type="GO" id="GO:0006310">
    <property type="term" value="P:DNA recombination"/>
    <property type="evidence" value="ECO:0007669"/>
    <property type="project" value="UniProtKB-UniRule"/>
</dbReference>
<dbReference type="Pfam" id="PF05491">
    <property type="entry name" value="WHD_RuvB"/>
    <property type="match status" value="1"/>
</dbReference>
<feature type="binding site" evidence="9">
    <location>
        <position position="97"/>
    </location>
    <ligand>
        <name>Mg(2+)</name>
        <dbReference type="ChEBI" id="CHEBI:18420"/>
    </ligand>
</feature>
<evidence type="ECO:0000256" key="1">
    <source>
        <dbReference type="ARBA" id="ARBA00022490"/>
    </source>
</evidence>
<evidence type="ECO:0000256" key="2">
    <source>
        <dbReference type="ARBA" id="ARBA00022741"/>
    </source>
</evidence>
<feature type="compositionally biased region" description="Basic and acidic residues" evidence="10">
    <location>
        <begin position="35"/>
        <end position="49"/>
    </location>
</feature>
<dbReference type="InterPro" id="IPR036390">
    <property type="entry name" value="WH_DNA-bd_sf"/>
</dbReference>
<comment type="subunit">
    <text evidence="9">Homohexamer. Forms an RuvA(8)-RuvB(12)-Holliday junction (HJ) complex. HJ DNA is sandwiched between 2 RuvA tetramers; dsDNA enters through RuvA and exits via RuvB. An RuvB hexamer assembles on each DNA strand where it exits the tetramer. Each RuvB hexamer is contacted by two RuvA subunits (via domain III) on 2 adjacent RuvB subunits; this complex drives branch migration. In the full resolvosome a probable DNA-RuvA(4)-RuvB(12)-RuvC(2) complex forms which resolves the HJ.</text>
</comment>
<keyword evidence="2 9" id="KW-0547">Nucleotide-binding</keyword>
<evidence type="ECO:0000313" key="12">
    <source>
        <dbReference type="EMBL" id="MYG39150.1"/>
    </source>
</evidence>
<evidence type="ECO:0000256" key="6">
    <source>
        <dbReference type="ARBA" id="ARBA00023125"/>
    </source>
</evidence>
<feature type="binding site" evidence="9">
    <location>
        <position position="51"/>
    </location>
    <ligand>
        <name>ATP</name>
        <dbReference type="ChEBI" id="CHEBI:30616"/>
    </ligand>
</feature>
<keyword evidence="1 9" id="KW-0963">Cytoplasm</keyword>
<keyword evidence="6 9" id="KW-0238">DNA-binding</keyword>
<dbReference type="GO" id="GO:0006281">
    <property type="term" value="P:DNA repair"/>
    <property type="evidence" value="ECO:0007669"/>
    <property type="project" value="UniProtKB-UniRule"/>
</dbReference>
<feature type="binding site" evidence="9">
    <location>
        <position position="212"/>
    </location>
    <ligand>
        <name>ATP</name>
        <dbReference type="ChEBI" id="CHEBI:30616"/>
    </ligand>
</feature>
<organism evidence="12">
    <name type="scientific">Synechococcus sp. SB0676_bin_10</name>
    <dbReference type="NCBI Taxonomy" id="2604869"/>
    <lineage>
        <taxon>Bacteria</taxon>
        <taxon>Bacillati</taxon>
        <taxon>Cyanobacteriota</taxon>
        <taxon>Cyanophyceae</taxon>
        <taxon>Synechococcales</taxon>
        <taxon>Synechococcaceae</taxon>
        <taxon>Synechococcus</taxon>
    </lineage>
</organism>
<gene>
    <name evidence="9 12" type="primary">ruvB</name>
    <name evidence="12" type="ORF">F4162_09430</name>
</gene>
<feature type="compositionally biased region" description="Polar residues" evidence="10">
    <location>
        <begin position="1"/>
        <end position="16"/>
    </location>
</feature>
<feature type="binding site" evidence="9">
    <location>
        <position position="341"/>
    </location>
    <ligand>
        <name>DNA</name>
        <dbReference type="ChEBI" id="CHEBI:16991"/>
    </ligand>
</feature>
<dbReference type="Gene3D" id="1.10.10.10">
    <property type="entry name" value="Winged helix-like DNA-binding domain superfamily/Winged helix DNA-binding domain"/>
    <property type="match status" value="1"/>
</dbReference>
<dbReference type="EC" id="3.6.4.-" evidence="9"/>
<feature type="region of interest" description="Disordered" evidence="10">
    <location>
        <begin position="1"/>
        <end position="49"/>
    </location>
</feature>
<comment type="caution">
    <text evidence="9">Lacks conserved residue(s) required for the propagation of feature annotation.</text>
</comment>
<dbReference type="GO" id="GO:0000400">
    <property type="term" value="F:four-way junction DNA binding"/>
    <property type="evidence" value="ECO:0007669"/>
    <property type="project" value="UniProtKB-UniRule"/>
</dbReference>
<dbReference type="CDD" id="cd00009">
    <property type="entry name" value="AAA"/>
    <property type="match status" value="1"/>
</dbReference>
<keyword evidence="5 9" id="KW-0067">ATP-binding</keyword>
<feature type="binding site" evidence="9">
    <location>
        <position position="202"/>
    </location>
    <ligand>
        <name>ATP</name>
        <dbReference type="ChEBI" id="CHEBI:30616"/>
    </ligand>
</feature>
<dbReference type="Pfam" id="PF05496">
    <property type="entry name" value="RuvB_N"/>
    <property type="match status" value="1"/>
</dbReference>
<feature type="region of interest" description="Disordered" evidence="10">
    <location>
        <begin position="350"/>
        <end position="381"/>
    </location>
</feature>
<feature type="domain" description="AAA+ ATPase" evidence="11">
    <location>
        <begin position="82"/>
        <end position="213"/>
    </location>
</feature>